<dbReference type="GO" id="GO:0007283">
    <property type="term" value="P:spermatogenesis"/>
    <property type="evidence" value="ECO:0007669"/>
    <property type="project" value="UniProtKB-KW"/>
</dbReference>
<dbReference type="InterPro" id="IPR000504">
    <property type="entry name" value="RRM_dom"/>
</dbReference>
<feature type="region of interest" description="Disordered" evidence="14">
    <location>
        <begin position="418"/>
        <end position="444"/>
    </location>
</feature>
<dbReference type="Pfam" id="PF05383">
    <property type="entry name" value="La"/>
    <property type="match status" value="1"/>
</dbReference>
<evidence type="ECO:0000259" key="17">
    <source>
        <dbReference type="PROSITE" id="PS51939"/>
    </source>
</evidence>
<evidence type="ECO:0000256" key="1">
    <source>
        <dbReference type="ARBA" id="ARBA00004642"/>
    </source>
</evidence>
<dbReference type="PROSITE" id="PS50102">
    <property type="entry name" value="RRM"/>
    <property type="match status" value="1"/>
</dbReference>
<dbReference type="CDD" id="cd12290">
    <property type="entry name" value="RRM1_LARP7"/>
    <property type="match status" value="1"/>
</dbReference>
<dbReference type="SMART" id="SM00715">
    <property type="entry name" value="LA"/>
    <property type="match status" value="1"/>
</dbReference>
<dbReference type="InterPro" id="IPR014886">
    <property type="entry name" value="La_xRRM"/>
</dbReference>
<dbReference type="InterPro" id="IPR012677">
    <property type="entry name" value="Nucleotide-bd_a/b_plait_sf"/>
</dbReference>
<dbReference type="PRINTS" id="PR00302">
    <property type="entry name" value="LUPUSLA"/>
</dbReference>
<dbReference type="EMBL" id="VSRR010016358">
    <property type="protein sequence ID" value="MPC59213.1"/>
    <property type="molecule type" value="Genomic_DNA"/>
</dbReference>
<feature type="compositionally biased region" description="Basic and acidic residues" evidence="14">
    <location>
        <begin position="14"/>
        <end position="24"/>
    </location>
</feature>
<dbReference type="Proteomes" id="UP000324222">
    <property type="component" value="Unassembled WGS sequence"/>
</dbReference>
<feature type="compositionally biased region" description="Basic and acidic residues" evidence="14">
    <location>
        <begin position="213"/>
        <end position="236"/>
    </location>
</feature>
<protein>
    <recommendedName>
        <fullName evidence="3">La-related protein 7</fullName>
    </recommendedName>
    <alternativeName>
        <fullName evidence="12">La ribonucleoprotein domain family member 7</fullName>
    </alternativeName>
</protein>
<dbReference type="CDD" id="cd07323">
    <property type="entry name" value="LAM"/>
    <property type="match status" value="1"/>
</dbReference>
<feature type="domain" description="RRM" evidence="15">
    <location>
        <begin position="120"/>
        <end position="185"/>
    </location>
</feature>
<gene>
    <name evidence="18" type="primary">larp7</name>
    <name evidence="18" type="ORF">E2C01_053229</name>
</gene>
<evidence type="ECO:0000256" key="2">
    <source>
        <dbReference type="ARBA" id="ARBA00008680"/>
    </source>
</evidence>
<feature type="compositionally biased region" description="Basic residues" evidence="14">
    <location>
        <begin position="341"/>
        <end position="353"/>
    </location>
</feature>
<feature type="region of interest" description="Disordered" evidence="14">
    <location>
        <begin position="206"/>
        <end position="358"/>
    </location>
</feature>
<feature type="region of interest" description="Disordered" evidence="14">
    <location>
        <begin position="1"/>
        <end position="25"/>
    </location>
</feature>
<feature type="domain" description="HTH La-type RNA-binding" evidence="16">
    <location>
        <begin position="26"/>
        <end position="115"/>
    </location>
</feature>
<organism evidence="18 19">
    <name type="scientific">Portunus trituberculatus</name>
    <name type="common">Swimming crab</name>
    <name type="synonym">Neptunus trituberculatus</name>
    <dbReference type="NCBI Taxonomy" id="210409"/>
    <lineage>
        <taxon>Eukaryota</taxon>
        <taxon>Metazoa</taxon>
        <taxon>Ecdysozoa</taxon>
        <taxon>Arthropoda</taxon>
        <taxon>Crustacea</taxon>
        <taxon>Multicrustacea</taxon>
        <taxon>Malacostraca</taxon>
        <taxon>Eumalacostraca</taxon>
        <taxon>Eucarida</taxon>
        <taxon>Decapoda</taxon>
        <taxon>Pleocyemata</taxon>
        <taxon>Brachyura</taxon>
        <taxon>Eubrachyura</taxon>
        <taxon>Portunoidea</taxon>
        <taxon>Portunidae</taxon>
        <taxon>Portuninae</taxon>
        <taxon>Portunus</taxon>
    </lineage>
</organism>
<name>A0A5B7GNR8_PORTR</name>
<dbReference type="AlphaFoldDB" id="A0A5B7GNR8"/>
<dbReference type="InterPro" id="IPR045180">
    <property type="entry name" value="La_dom_prot"/>
</dbReference>
<reference evidence="18 19" key="1">
    <citation type="submission" date="2019-05" db="EMBL/GenBank/DDBJ databases">
        <title>Another draft genome of Portunus trituberculatus and its Hox gene families provides insights of decapod evolution.</title>
        <authorList>
            <person name="Jeong J.-H."/>
            <person name="Song I."/>
            <person name="Kim S."/>
            <person name="Choi T."/>
            <person name="Kim D."/>
            <person name="Ryu S."/>
            <person name="Kim W."/>
        </authorList>
    </citation>
    <scope>NUCLEOTIDE SEQUENCE [LARGE SCALE GENOMIC DNA]</scope>
    <source>
        <tissue evidence="18">Muscle</tissue>
    </source>
</reference>
<dbReference type="GO" id="GO:0030154">
    <property type="term" value="P:cell differentiation"/>
    <property type="evidence" value="ECO:0007669"/>
    <property type="project" value="UniProtKB-KW"/>
</dbReference>
<sequence>MDETPATLQQQQKMAEKDSPAPKEFRKRKKRLLQQIANQMDFYFSSANITKDRFMGSLLRDSPYVDLETFFKFNKLRSMTNDIAFLRKAISKSSLLELSEDGLQVRRKVAVEVKGNVLHCTIYVENIPSNADHDWVRQVFGQYGTIDYISLPRYHRSGRPKGFAFVEFKVPEMANSALEAFGALECKIPPTTDPAELQSIKAFEGNTEQQVEGDSHVESHSDNQSVEKESDGEKSLEVSVGEGENVKKRKLDSASEEINEKKRKKSKEENKSDDMAEQGGKEMDASVSESQQGTDGGEEPTSGKEESKSDDMTGQEEKEMDASESEPQRGTDGGEEPSSGGKKKKKKRKRKKREKEVIDSIYLRVMSKEDWKKLRNKYLNTQRENMRLLKMQLQERYHQEHFRQRHTKWNMECDQNHDMEQTQEAQEAQEEAVADSRLEKDQSLKPQFTPNSVIKISFEEPPHDPKKLKDTVKEGSGVAYVDVSATERDVFVRFTSEEAAAAYRKTGCWSRMEILSGTEEEEYWDRILSCWTQRRNKKSKQNGKQSQSCIGELRGREKLFLKAFRDAQNTKCNSHIVFDD</sequence>
<keyword evidence="19" id="KW-1185">Reference proteome</keyword>
<feature type="compositionally biased region" description="Polar residues" evidence="14">
    <location>
        <begin position="1"/>
        <end position="13"/>
    </location>
</feature>
<keyword evidence="4" id="KW-0507">mRNA processing</keyword>
<dbReference type="SUPFAM" id="SSF54928">
    <property type="entry name" value="RNA-binding domain, RBD"/>
    <property type="match status" value="1"/>
</dbReference>
<evidence type="ECO:0000313" key="18">
    <source>
        <dbReference type="EMBL" id="MPC59213.1"/>
    </source>
</evidence>
<evidence type="ECO:0000259" key="15">
    <source>
        <dbReference type="PROSITE" id="PS50102"/>
    </source>
</evidence>
<feature type="region of interest" description="Disordered" evidence="14">
    <location>
        <begin position="450"/>
        <end position="469"/>
    </location>
</feature>
<evidence type="ECO:0000256" key="4">
    <source>
        <dbReference type="ARBA" id="ARBA00022664"/>
    </source>
</evidence>
<evidence type="ECO:0000256" key="3">
    <source>
        <dbReference type="ARBA" id="ARBA00015867"/>
    </source>
</evidence>
<dbReference type="GO" id="GO:0008380">
    <property type="term" value="P:RNA splicing"/>
    <property type="evidence" value="ECO:0007669"/>
    <property type="project" value="UniProtKB-KW"/>
</dbReference>
<feature type="domain" description="XRRM" evidence="17">
    <location>
        <begin position="447"/>
        <end position="565"/>
    </location>
</feature>
<evidence type="ECO:0000256" key="6">
    <source>
        <dbReference type="ARBA" id="ARBA00022871"/>
    </source>
</evidence>
<comment type="similarity">
    <text evidence="2">Belongs to the LARP7 family.</text>
</comment>
<dbReference type="PANTHER" id="PTHR22792:SF62">
    <property type="entry name" value="LA-RELATED PROTEIN 7"/>
    <property type="match status" value="1"/>
</dbReference>
<feature type="compositionally biased region" description="Basic and acidic residues" evidence="14">
    <location>
        <begin position="434"/>
        <end position="443"/>
    </location>
</feature>
<dbReference type="Pfam" id="PF00076">
    <property type="entry name" value="RRM_1"/>
    <property type="match status" value="1"/>
</dbReference>
<accession>A0A5B7GNR8</accession>
<keyword evidence="11" id="KW-0539">Nucleus</keyword>
<dbReference type="GO" id="GO:1990904">
    <property type="term" value="C:ribonucleoprotein complex"/>
    <property type="evidence" value="ECO:0007669"/>
    <property type="project" value="UniProtKB-UniRule"/>
</dbReference>
<keyword evidence="10" id="KW-0508">mRNA splicing</keyword>
<dbReference type="Pfam" id="PF08777">
    <property type="entry name" value="RRM_3"/>
    <property type="match status" value="1"/>
</dbReference>
<comment type="caution">
    <text evidence="18">The sequence shown here is derived from an EMBL/GenBank/DDBJ whole genome shotgun (WGS) entry which is preliminary data.</text>
</comment>
<dbReference type="InterPro" id="IPR006630">
    <property type="entry name" value="La_HTH"/>
</dbReference>
<evidence type="ECO:0000256" key="13">
    <source>
        <dbReference type="PROSITE-ProRule" id="PRU00332"/>
    </source>
</evidence>
<evidence type="ECO:0000256" key="12">
    <source>
        <dbReference type="ARBA" id="ARBA00029640"/>
    </source>
</evidence>
<dbReference type="OrthoDB" id="439993at2759"/>
<dbReference type="GO" id="GO:0003723">
    <property type="term" value="F:RNA binding"/>
    <property type="evidence" value="ECO:0007669"/>
    <property type="project" value="UniProtKB-UniRule"/>
</dbReference>
<dbReference type="SUPFAM" id="SSF46785">
    <property type="entry name" value="Winged helix' DNA-binding domain"/>
    <property type="match status" value="1"/>
</dbReference>
<feature type="compositionally biased region" description="Basic and acidic residues" evidence="14">
    <location>
        <begin position="457"/>
        <end position="469"/>
    </location>
</feature>
<feature type="compositionally biased region" description="Basic and acidic residues" evidence="14">
    <location>
        <begin position="266"/>
        <end position="284"/>
    </location>
</feature>
<evidence type="ECO:0000256" key="5">
    <source>
        <dbReference type="ARBA" id="ARBA00022782"/>
    </source>
</evidence>
<evidence type="ECO:0000256" key="11">
    <source>
        <dbReference type="ARBA" id="ARBA00023242"/>
    </source>
</evidence>
<dbReference type="PROSITE" id="PS51939">
    <property type="entry name" value="XRRM"/>
    <property type="match status" value="1"/>
</dbReference>
<evidence type="ECO:0000256" key="14">
    <source>
        <dbReference type="SAM" id="MobiDB-lite"/>
    </source>
</evidence>
<dbReference type="Gene3D" id="1.10.10.10">
    <property type="entry name" value="Winged helix-like DNA-binding domain superfamily/Winged helix DNA-binding domain"/>
    <property type="match status" value="1"/>
</dbReference>
<evidence type="ECO:0000256" key="7">
    <source>
        <dbReference type="ARBA" id="ARBA00022884"/>
    </source>
</evidence>
<dbReference type="GO" id="GO:0005654">
    <property type="term" value="C:nucleoplasm"/>
    <property type="evidence" value="ECO:0007669"/>
    <property type="project" value="UniProtKB-SubCell"/>
</dbReference>
<comment type="subcellular location">
    <subcellularLocation>
        <location evidence="1">Nucleus</location>
        <location evidence="1">Nucleoplasm</location>
    </subcellularLocation>
</comment>
<dbReference type="InterPro" id="IPR002344">
    <property type="entry name" value="Lupus_La"/>
</dbReference>
<dbReference type="InterPro" id="IPR036388">
    <property type="entry name" value="WH-like_DNA-bd_sf"/>
</dbReference>
<proteinExistence type="inferred from homology"/>
<evidence type="ECO:0000256" key="9">
    <source>
        <dbReference type="ARBA" id="ARBA00023163"/>
    </source>
</evidence>
<keyword evidence="9" id="KW-0804">Transcription</keyword>
<keyword evidence="7 13" id="KW-0694">RNA-binding</keyword>
<dbReference type="PROSITE" id="PS50961">
    <property type="entry name" value="HTH_LA"/>
    <property type="match status" value="1"/>
</dbReference>
<dbReference type="GO" id="GO:0006397">
    <property type="term" value="P:mRNA processing"/>
    <property type="evidence" value="ECO:0007669"/>
    <property type="project" value="UniProtKB-KW"/>
</dbReference>
<evidence type="ECO:0000256" key="8">
    <source>
        <dbReference type="ARBA" id="ARBA00023015"/>
    </source>
</evidence>
<dbReference type="SMART" id="SM00360">
    <property type="entry name" value="RRM"/>
    <property type="match status" value="1"/>
</dbReference>
<dbReference type="InterPro" id="IPR035979">
    <property type="entry name" value="RBD_domain_sf"/>
</dbReference>
<keyword evidence="8" id="KW-0805">Transcription regulation</keyword>
<dbReference type="Gene3D" id="3.30.70.330">
    <property type="match status" value="2"/>
</dbReference>
<evidence type="ECO:0000259" key="16">
    <source>
        <dbReference type="PROSITE" id="PS50961"/>
    </source>
</evidence>
<evidence type="ECO:0000256" key="10">
    <source>
        <dbReference type="ARBA" id="ARBA00023187"/>
    </source>
</evidence>
<dbReference type="PANTHER" id="PTHR22792">
    <property type="entry name" value="LUPUS LA PROTEIN-RELATED"/>
    <property type="match status" value="1"/>
</dbReference>
<dbReference type="InterPro" id="IPR036390">
    <property type="entry name" value="WH_DNA-bd_sf"/>
</dbReference>
<feature type="compositionally biased region" description="Basic and acidic residues" evidence="14">
    <location>
        <begin position="301"/>
        <end position="329"/>
    </location>
</feature>
<dbReference type="InterPro" id="IPR034887">
    <property type="entry name" value="LARP7_RRM1"/>
</dbReference>
<evidence type="ECO:0000313" key="19">
    <source>
        <dbReference type="Proteomes" id="UP000324222"/>
    </source>
</evidence>
<keyword evidence="6" id="KW-0744">Spermatogenesis</keyword>
<keyword evidence="5" id="KW-0221">Differentiation</keyword>